<evidence type="ECO:0000256" key="2">
    <source>
        <dbReference type="SAM" id="MobiDB-lite"/>
    </source>
</evidence>
<comment type="caution">
    <text evidence="3">The sequence shown here is derived from an EMBL/GenBank/DDBJ whole genome shotgun (WGS) entry which is preliminary data.</text>
</comment>
<gene>
    <name evidence="3" type="ORF">BSTOLATCC_MIC45622</name>
</gene>
<keyword evidence="1" id="KW-0175">Coiled coil</keyword>
<feature type="region of interest" description="Disordered" evidence="2">
    <location>
        <begin position="48"/>
        <end position="93"/>
    </location>
</feature>
<feature type="compositionally biased region" description="Low complexity" evidence="2">
    <location>
        <begin position="50"/>
        <end position="66"/>
    </location>
</feature>
<feature type="coiled-coil region" evidence="1">
    <location>
        <begin position="163"/>
        <end position="286"/>
    </location>
</feature>
<name>A0AAU9JPD0_9CILI</name>
<feature type="compositionally biased region" description="Polar residues" evidence="2">
    <location>
        <begin position="143"/>
        <end position="155"/>
    </location>
</feature>
<organism evidence="3 4">
    <name type="scientific">Blepharisma stoltei</name>
    <dbReference type="NCBI Taxonomy" id="1481888"/>
    <lineage>
        <taxon>Eukaryota</taxon>
        <taxon>Sar</taxon>
        <taxon>Alveolata</taxon>
        <taxon>Ciliophora</taxon>
        <taxon>Postciliodesmatophora</taxon>
        <taxon>Heterotrichea</taxon>
        <taxon>Heterotrichida</taxon>
        <taxon>Blepharismidae</taxon>
        <taxon>Blepharisma</taxon>
    </lineage>
</organism>
<keyword evidence="4" id="KW-1185">Reference proteome</keyword>
<dbReference type="EMBL" id="CAJZBQ010000045">
    <property type="protein sequence ID" value="CAG9328167.1"/>
    <property type="molecule type" value="Genomic_DNA"/>
</dbReference>
<dbReference type="Proteomes" id="UP001162131">
    <property type="component" value="Unassembled WGS sequence"/>
</dbReference>
<feature type="region of interest" description="Disordered" evidence="2">
    <location>
        <begin position="106"/>
        <end position="155"/>
    </location>
</feature>
<sequence length="295" mass="34667">MSDHILKTLLQKSIQHSPKRETFPAPETQWSDSLRKKSPEFKFSYHYLLNHSPNHSPNRSRSQSPRSPRKSSEIPKPEKKPGKKTESADLDKLLEEMEGLKKQITVKKAEKVTRIESNTNRSQGLLKEQKSSRKSDMDGIMSTAASKSQWSTPGNDFLSKSPNKSLEDQIVQLSHRQKAAEIEFNSRKNLIENEIYRYQEMFSKELTSYEEDKKKWEEKVQTLKQKIARQSQSEFNEDFSHLSLQEENKRLKEIIKGYKSEEQDYLQKLQEEINSIKQRLEINEMYTQQLLEICK</sequence>
<proteinExistence type="predicted"/>
<reference evidence="3" key="1">
    <citation type="submission" date="2021-09" db="EMBL/GenBank/DDBJ databases">
        <authorList>
            <consortium name="AG Swart"/>
            <person name="Singh M."/>
            <person name="Singh A."/>
            <person name="Seah K."/>
            <person name="Emmerich C."/>
        </authorList>
    </citation>
    <scope>NUCLEOTIDE SEQUENCE</scope>
    <source>
        <strain evidence="3">ATCC30299</strain>
    </source>
</reference>
<feature type="compositionally biased region" description="Basic and acidic residues" evidence="2">
    <location>
        <begin position="127"/>
        <end position="137"/>
    </location>
</feature>
<feature type="region of interest" description="Disordered" evidence="2">
    <location>
        <begin position="12"/>
        <end position="34"/>
    </location>
</feature>
<dbReference type="AlphaFoldDB" id="A0AAU9JPD0"/>
<accession>A0AAU9JPD0</accession>
<feature type="compositionally biased region" description="Basic and acidic residues" evidence="2">
    <location>
        <begin position="70"/>
        <end position="93"/>
    </location>
</feature>
<protein>
    <submittedName>
        <fullName evidence="3">Uncharacterized protein</fullName>
    </submittedName>
</protein>
<evidence type="ECO:0000313" key="4">
    <source>
        <dbReference type="Proteomes" id="UP001162131"/>
    </source>
</evidence>
<evidence type="ECO:0000313" key="3">
    <source>
        <dbReference type="EMBL" id="CAG9328167.1"/>
    </source>
</evidence>
<evidence type="ECO:0000256" key="1">
    <source>
        <dbReference type="SAM" id="Coils"/>
    </source>
</evidence>